<dbReference type="PROSITE" id="PS00221">
    <property type="entry name" value="MIP"/>
    <property type="match status" value="1"/>
</dbReference>
<evidence type="ECO:0000256" key="10">
    <source>
        <dbReference type="SAM" id="Phobius"/>
    </source>
</evidence>
<evidence type="ECO:0000256" key="4">
    <source>
        <dbReference type="ARBA" id="ARBA00022475"/>
    </source>
</evidence>
<dbReference type="InterPro" id="IPR022357">
    <property type="entry name" value="MIP_CS"/>
</dbReference>
<dbReference type="EMBL" id="JBHTHQ010000021">
    <property type="protein sequence ID" value="MFD0704976.1"/>
    <property type="molecule type" value="Genomic_DNA"/>
</dbReference>
<keyword evidence="6 10" id="KW-1133">Transmembrane helix</keyword>
<accession>A0ABW2Y8P4</accession>
<evidence type="ECO:0000313" key="12">
    <source>
        <dbReference type="Proteomes" id="UP001597036"/>
    </source>
</evidence>
<dbReference type="InterPro" id="IPR023271">
    <property type="entry name" value="Aquaporin-like"/>
</dbReference>
<dbReference type="PANTHER" id="PTHR19139:SF199">
    <property type="entry name" value="MIP17260P"/>
    <property type="match status" value="1"/>
</dbReference>
<comment type="similarity">
    <text evidence="2 8">Belongs to the MIP/aquaporin (TC 1.A.8) family.</text>
</comment>
<feature type="compositionally biased region" description="Acidic residues" evidence="9">
    <location>
        <begin position="306"/>
        <end position="316"/>
    </location>
</feature>
<dbReference type="InterPro" id="IPR034294">
    <property type="entry name" value="Aquaporin_transptr"/>
</dbReference>
<evidence type="ECO:0000256" key="6">
    <source>
        <dbReference type="ARBA" id="ARBA00022989"/>
    </source>
</evidence>
<feature type="transmembrane region" description="Helical" evidence="10">
    <location>
        <begin position="55"/>
        <end position="74"/>
    </location>
</feature>
<feature type="transmembrane region" description="Helical" evidence="10">
    <location>
        <begin position="194"/>
        <end position="211"/>
    </location>
</feature>
<keyword evidence="4" id="KW-1003">Cell membrane</keyword>
<evidence type="ECO:0000256" key="1">
    <source>
        <dbReference type="ARBA" id="ARBA00004651"/>
    </source>
</evidence>
<proteinExistence type="inferred from homology"/>
<evidence type="ECO:0000256" key="7">
    <source>
        <dbReference type="ARBA" id="ARBA00023136"/>
    </source>
</evidence>
<sequence>MTDNLVYTSSTPKPSHSLSPLLPVRVGAEFAGTMLVAFAIYAISSWGAIINSTSILLLAGAVTAAAYAVATFIFGRASGAHFNPAITFAGVLIGSTQWIDGILYIIAQVLGALAGAGVWYLLTPTTTNMKMNTWLAVTVNGYDTNSPAHTLLANSGISFGIKNSLVLELALTLVIIAAYFATTRDNGTLKRGHVAAVSIAYGFAGNLAYVIDGAGFNPARSTGIAIIGAMEKMSTNPLSQLWVYWAAPFVAAAVVALGFIIRNSVQANRAETEAAVAALRLEQEAHMNGEEDETSDASYDMNAADVAEDSNTDEQEVLPLITVETSESTADTLTMKESKED</sequence>
<dbReference type="InterPro" id="IPR000425">
    <property type="entry name" value="MIP"/>
</dbReference>
<organism evidence="11 12">
    <name type="scientific">Alloscardovia venturai</name>
    <dbReference type="NCBI Taxonomy" id="1769421"/>
    <lineage>
        <taxon>Bacteria</taxon>
        <taxon>Bacillati</taxon>
        <taxon>Actinomycetota</taxon>
        <taxon>Actinomycetes</taxon>
        <taxon>Bifidobacteriales</taxon>
        <taxon>Bifidobacteriaceae</taxon>
        <taxon>Alloscardovia</taxon>
    </lineage>
</organism>
<reference evidence="12" key="1">
    <citation type="journal article" date="2019" name="Int. J. Syst. Evol. Microbiol.">
        <title>The Global Catalogue of Microorganisms (GCM) 10K type strain sequencing project: providing services to taxonomists for standard genome sequencing and annotation.</title>
        <authorList>
            <consortium name="The Broad Institute Genomics Platform"/>
            <consortium name="The Broad Institute Genome Sequencing Center for Infectious Disease"/>
            <person name="Wu L."/>
            <person name="Ma J."/>
        </authorList>
    </citation>
    <scope>NUCLEOTIDE SEQUENCE [LARGE SCALE GENOMIC DNA]</scope>
    <source>
        <strain evidence="12">CCM 8604</strain>
    </source>
</reference>
<evidence type="ECO:0000256" key="2">
    <source>
        <dbReference type="ARBA" id="ARBA00006175"/>
    </source>
</evidence>
<gene>
    <name evidence="11" type="ORF">ACFQY8_04350</name>
</gene>
<evidence type="ECO:0000256" key="3">
    <source>
        <dbReference type="ARBA" id="ARBA00022448"/>
    </source>
</evidence>
<dbReference type="PRINTS" id="PR00783">
    <property type="entry name" value="MINTRINSICP"/>
</dbReference>
<comment type="caution">
    <text evidence="11">The sequence shown here is derived from an EMBL/GenBank/DDBJ whole genome shotgun (WGS) entry which is preliminary data.</text>
</comment>
<dbReference type="Gene3D" id="1.20.1080.10">
    <property type="entry name" value="Glycerol uptake facilitator protein"/>
    <property type="match status" value="1"/>
</dbReference>
<feature type="transmembrane region" description="Helical" evidence="10">
    <location>
        <begin position="102"/>
        <end position="122"/>
    </location>
</feature>
<evidence type="ECO:0000256" key="5">
    <source>
        <dbReference type="ARBA" id="ARBA00022692"/>
    </source>
</evidence>
<evidence type="ECO:0000256" key="9">
    <source>
        <dbReference type="SAM" id="MobiDB-lite"/>
    </source>
</evidence>
<feature type="transmembrane region" description="Helical" evidence="10">
    <location>
        <begin position="20"/>
        <end position="43"/>
    </location>
</feature>
<feature type="transmembrane region" description="Helical" evidence="10">
    <location>
        <begin position="242"/>
        <end position="261"/>
    </location>
</feature>
<dbReference type="RefSeq" id="WP_377938680.1">
    <property type="nucleotide sequence ID" value="NZ_JBHTHQ010000021.1"/>
</dbReference>
<feature type="transmembrane region" description="Helical" evidence="10">
    <location>
        <begin position="165"/>
        <end position="182"/>
    </location>
</feature>
<comment type="subcellular location">
    <subcellularLocation>
        <location evidence="1">Cell membrane</location>
        <topology evidence="1">Multi-pass membrane protein</topology>
    </subcellularLocation>
</comment>
<dbReference type="Proteomes" id="UP001597036">
    <property type="component" value="Unassembled WGS sequence"/>
</dbReference>
<feature type="compositionally biased region" description="Polar residues" evidence="9">
    <location>
        <begin position="323"/>
        <end position="332"/>
    </location>
</feature>
<dbReference type="PANTHER" id="PTHR19139">
    <property type="entry name" value="AQUAPORIN TRANSPORTER"/>
    <property type="match status" value="1"/>
</dbReference>
<dbReference type="Pfam" id="PF00230">
    <property type="entry name" value="MIP"/>
    <property type="match status" value="1"/>
</dbReference>
<keyword evidence="3 8" id="KW-0813">Transport</keyword>
<keyword evidence="7 10" id="KW-0472">Membrane</keyword>
<dbReference type="SUPFAM" id="SSF81338">
    <property type="entry name" value="Aquaporin-like"/>
    <property type="match status" value="1"/>
</dbReference>
<feature type="region of interest" description="Disordered" evidence="9">
    <location>
        <begin position="287"/>
        <end position="341"/>
    </location>
</feature>
<protein>
    <submittedName>
        <fullName evidence="11">MIP/aquaporin family protein</fullName>
    </submittedName>
</protein>
<keyword evidence="12" id="KW-1185">Reference proteome</keyword>
<evidence type="ECO:0000313" key="11">
    <source>
        <dbReference type="EMBL" id="MFD0704976.1"/>
    </source>
</evidence>
<evidence type="ECO:0000256" key="8">
    <source>
        <dbReference type="RuleBase" id="RU000477"/>
    </source>
</evidence>
<keyword evidence="5 8" id="KW-0812">Transmembrane</keyword>
<name>A0ABW2Y8P4_9BIFI</name>